<name>A0A2X0U0N7_9ACTO</name>
<feature type="region of interest" description="Disordered" evidence="5">
    <location>
        <begin position="870"/>
        <end position="899"/>
    </location>
</feature>
<sequence>MRGSVRIFRRDLLRLVRVPAAWIVIIGMAFVPALYAWFNITGFWDPYSQTSHIRVAVANEDEGATKDQIGTVNVGAMLETQLKGNDQLGWHFVSADEARAEVERGDSYAAFVIPASFSRDLTGIVDGTYVKPNIQYYVNEKNNAVAPKITGAGATALDRQINSAFVSSVAKALTDKASEAGISIADKADQKRSDVSASVSEASAKFGSASQTLDGMGDKIDAAKASVASARTTLSELDSAASELSTSLDQADQLVRDSRTSLASFSSEMGGALDGLSSNAASALAGVSGNAGTLDGAVQGASGRVGGLLAEGASINDSVAGVLAELNALGIGNLPAASTALTDLTNQNAALSTALGTLTTLNSDLSATSTSMSDALTSASDASAAVSTAVTNARSGVSSQLPAISSALDDFSSASSSMRGSLDTLRSQRDQVSGLFDQLDSLLDGAKTATQTSATNVAAIKTDLDSVATDISSLSSSNTLRDLADSLGVNAESIASFMASPTQIETKAVYPVAAYGSAMAPLFTNLALWIGAFSLVLLLKLDVDEEGIGPTSSAAKYMGRWMLLAFMGVIQALVVSIGDLVIGVQAVSRLGFVGTSIAISLVFVSIVYMLSTCFQHIGKGLCVIIMVVQIPGSAGLYPVEMLPSFFRFLHPLFPFTYGINALREIVGGFYGRTYLSCLAVLGAEALVAFAIGLALRPFLVNLNAMITRDLSSSGLFLAEATRVPSNRYRLTHIVAALADHEGFQRSVSGRAARFERRYPRIRRAAIFLGIIVPVVLAVLSVANVAEVPIVLGAWIVWVLLVISFLIGLQYVREALERQQLLGAMDEGDVRSLLTRRVQGARSRIALGAAAVSASISSALEASLTQYDAARDADESAAAPPVDDTATPAPEGAQDEEEAK</sequence>
<keyword evidence="4 6" id="KW-0472">Membrane</keyword>
<feature type="compositionally biased region" description="Low complexity" evidence="5">
    <location>
        <begin position="875"/>
        <end position="889"/>
    </location>
</feature>
<feature type="domain" description="ABC-2 type transporter transmembrane" evidence="7">
    <location>
        <begin position="431"/>
        <end position="693"/>
    </location>
</feature>
<protein>
    <submittedName>
        <fullName evidence="8">YhgE/Pip C-terminal domain</fullName>
    </submittedName>
</protein>
<dbReference type="InterPro" id="IPR013525">
    <property type="entry name" value="ABC2_TM"/>
</dbReference>
<reference evidence="8 9" key="1">
    <citation type="submission" date="2018-06" db="EMBL/GenBank/DDBJ databases">
        <authorList>
            <consortium name="Pathogen Informatics"/>
            <person name="Doyle S."/>
        </authorList>
    </citation>
    <scope>NUCLEOTIDE SEQUENCE [LARGE SCALE GENOMIC DNA]</scope>
    <source>
        <strain evidence="8 9">NCTC9935</strain>
    </source>
</reference>
<dbReference type="Proteomes" id="UP000250192">
    <property type="component" value="Unassembled WGS sequence"/>
</dbReference>
<dbReference type="GeneID" id="93758833"/>
<comment type="subcellular location">
    <subcellularLocation>
        <location evidence="1">Membrane</location>
        <topology evidence="1">Multi-pass membrane protein</topology>
    </subcellularLocation>
</comment>
<evidence type="ECO:0000256" key="1">
    <source>
        <dbReference type="ARBA" id="ARBA00004141"/>
    </source>
</evidence>
<feature type="transmembrane region" description="Helical" evidence="6">
    <location>
        <begin position="673"/>
        <end position="695"/>
    </location>
</feature>
<evidence type="ECO:0000313" key="9">
    <source>
        <dbReference type="Proteomes" id="UP000250192"/>
    </source>
</evidence>
<keyword evidence="3 6" id="KW-1133">Transmembrane helix</keyword>
<dbReference type="EMBL" id="UAPR01000003">
    <property type="protein sequence ID" value="SPT55703.1"/>
    <property type="molecule type" value="Genomic_DNA"/>
</dbReference>
<organism evidence="8 9">
    <name type="scientific">Schaalia odontolytica</name>
    <dbReference type="NCBI Taxonomy" id="1660"/>
    <lineage>
        <taxon>Bacteria</taxon>
        <taxon>Bacillati</taxon>
        <taxon>Actinomycetota</taxon>
        <taxon>Actinomycetes</taxon>
        <taxon>Actinomycetales</taxon>
        <taxon>Actinomycetaceae</taxon>
        <taxon>Schaalia</taxon>
    </lineage>
</organism>
<gene>
    <name evidence="8" type="ORF">NCTC9935_01211</name>
</gene>
<evidence type="ECO:0000313" key="8">
    <source>
        <dbReference type="EMBL" id="SPT55703.1"/>
    </source>
</evidence>
<evidence type="ECO:0000256" key="6">
    <source>
        <dbReference type="SAM" id="Phobius"/>
    </source>
</evidence>
<evidence type="ECO:0000259" key="7">
    <source>
        <dbReference type="Pfam" id="PF12698"/>
    </source>
</evidence>
<dbReference type="PANTHER" id="PTHR43077:SF10">
    <property type="entry name" value="TRANSPORT PERMEASE PROTEIN"/>
    <property type="match status" value="1"/>
</dbReference>
<feature type="transmembrane region" description="Helical" evidence="6">
    <location>
        <begin position="590"/>
        <end position="609"/>
    </location>
</feature>
<accession>A0A2X0U0N7</accession>
<dbReference type="AlphaFoldDB" id="A0A2X0U0N7"/>
<evidence type="ECO:0000256" key="3">
    <source>
        <dbReference type="ARBA" id="ARBA00022989"/>
    </source>
</evidence>
<dbReference type="NCBIfam" id="TIGR03062">
    <property type="entry name" value="pip_yhgE_Cterm"/>
    <property type="match status" value="1"/>
</dbReference>
<dbReference type="OrthoDB" id="9811483at2"/>
<proteinExistence type="predicted"/>
<dbReference type="PANTHER" id="PTHR43077">
    <property type="entry name" value="TRANSPORT PERMEASE YVFS-RELATED"/>
    <property type="match status" value="1"/>
</dbReference>
<keyword evidence="9" id="KW-1185">Reference proteome</keyword>
<feature type="transmembrane region" description="Helical" evidence="6">
    <location>
        <begin position="621"/>
        <end position="639"/>
    </location>
</feature>
<dbReference type="RefSeq" id="WP_111823741.1">
    <property type="nucleotide sequence ID" value="NZ_CBDERX010000081.1"/>
</dbReference>
<keyword evidence="2 6" id="KW-0812">Transmembrane</keyword>
<dbReference type="GO" id="GO:0016020">
    <property type="term" value="C:membrane"/>
    <property type="evidence" value="ECO:0007669"/>
    <property type="project" value="UniProtKB-SubCell"/>
</dbReference>
<evidence type="ECO:0000256" key="4">
    <source>
        <dbReference type="ARBA" id="ARBA00023136"/>
    </source>
</evidence>
<feature type="transmembrane region" description="Helical" evidence="6">
    <location>
        <begin position="561"/>
        <end position="584"/>
    </location>
</feature>
<dbReference type="Pfam" id="PF12698">
    <property type="entry name" value="ABC2_membrane_3"/>
    <property type="match status" value="2"/>
</dbReference>
<evidence type="ECO:0000256" key="2">
    <source>
        <dbReference type="ARBA" id="ARBA00022692"/>
    </source>
</evidence>
<dbReference type="InterPro" id="IPR051328">
    <property type="entry name" value="T7SS_ABC-Transporter"/>
</dbReference>
<dbReference type="STRING" id="1660.APY09_00025"/>
<evidence type="ECO:0000256" key="5">
    <source>
        <dbReference type="SAM" id="MobiDB-lite"/>
    </source>
</evidence>
<dbReference type="GO" id="GO:0140359">
    <property type="term" value="F:ABC-type transporter activity"/>
    <property type="evidence" value="ECO:0007669"/>
    <property type="project" value="InterPro"/>
</dbReference>
<dbReference type="NCBIfam" id="TIGR03061">
    <property type="entry name" value="pip_yhgE_Nterm"/>
    <property type="match status" value="1"/>
</dbReference>
<feature type="transmembrane region" description="Helical" evidence="6">
    <location>
        <begin position="791"/>
        <end position="811"/>
    </location>
</feature>
<feature type="transmembrane region" description="Helical" evidence="6">
    <location>
        <begin position="764"/>
        <end position="785"/>
    </location>
</feature>
<dbReference type="Gene3D" id="3.40.1710.10">
    <property type="entry name" value="abc type-2 transporter like domain"/>
    <property type="match status" value="1"/>
</dbReference>
<feature type="transmembrane region" description="Helical" evidence="6">
    <location>
        <begin position="20"/>
        <end position="38"/>
    </location>
</feature>
<feature type="domain" description="ABC-2 type transporter transmembrane" evidence="7">
    <location>
        <begin position="23"/>
        <end position="172"/>
    </location>
</feature>
<feature type="transmembrane region" description="Helical" evidence="6">
    <location>
        <begin position="522"/>
        <end position="541"/>
    </location>
</feature>
<dbReference type="InterPro" id="IPR017500">
    <property type="entry name" value="Phage_infect_YhgE_N"/>
</dbReference>
<dbReference type="InterPro" id="IPR017501">
    <property type="entry name" value="Phage_infect_YhgE_C"/>
</dbReference>